<evidence type="ECO:0008006" key="3">
    <source>
        <dbReference type="Google" id="ProtNLM"/>
    </source>
</evidence>
<evidence type="ECO:0000313" key="1">
    <source>
        <dbReference type="EMBL" id="MDR5589921.1"/>
    </source>
</evidence>
<dbReference type="EMBL" id="JAVJIU010000002">
    <property type="protein sequence ID" value="MDR5589921.1"/>
    <property type="molecule type" value="Genomic_DNA"/>
</dbReference>
<gene>
    <name evidence="1" type="ORF">RE431_04690</name>
</gene>
<reference evidence="2" key="1">
    <citation type="submission" date="2023-07" db="EMBL/GenBank/DDBJ databases">
        <title>Christiangramia sp. SM2212., a novel bacterium of the family Flavobacteriaceae isolated from the sea sediment.</title>
        <authorList>
            <person name="Wang J."/>
            <person name="Zhang X."/>
        </authorList>
    </citation>
    <scope>NUCLEOTIDE SEQUENCE [LARGE SCALE GENOMIC DNA]</scope>
    <source>
        <strain evidence="2">SM2212</strain>
    </source>
</reference>
<comment type="caution">
    <text evidence="1">The sequence shown here is derived from an EMBL/GenBank/DDBJ whole genome shotgun (WGS) entry which is preliminary data.</text>
</comment>
<accession>A0ABU1ENF1</accession>
<keyword evidence="2" id="KW-1185">Reference proteome</keyword>
<evidence type="ECO:0000313" key="2">
    <source>
        <dbReference type="Proteomes" id="UP001257234"/>
    </source>
</evidence>
<dbReference type="Proteomes" id="UP001257234">
    <property type="component" value="Unassembled WGS sequence"/>
</dbReference>
<protein>
    <recommendedName>
        <fullName evidence="3">Ribosomal protein L32</fullName>
    </recommendedName>
</protein>
<dbReference type="RefSeq" id="WP_309560808.1">
    <property type="nucleotide sequence ID" value="NZ_JAVJIU010000002.1"/>
</dbReference>
<name>A0ABU1ENF1_9FLAO</name>
<organism evidence="1 2">
    <name type="scientific">Christiangramia sediminicola</name>
    <dbReference type="NCBI Taxonomy" id="3073267"/>
    <lineage>
        <taxon>Bacteria</taxon>
        <taxon>Pseudomonadati</taxon>
        <taxon>Bacteroidota</taxon>
        <taxon>Flavobacteriia</taxon>
        <taxon>Flavobacteriales</taxon>
        <taxon>Flavobacteriaceae</taxon>
        <taxon>Christiangramia</taxon>
    </lineage>
</organism>
<proteinExistence type="predicted"/>
<sequence>MEPATNLKKYFQAKKIALEQFNIYCFSTHSPGLSFNSKSYYISNAIQEKFSSKRQVLE</sequence>